<reference evidence="3" key="1">
    <citation type="submission" date="2019-03" db="EMBL/GenBank/DDBJ databases">
        <authorList>
            <person name="Li J."/>
        </authorList>
    </citation>
    <scope>NUCLEOTIDE SEQUENCE [LARGE SCALE GENOMIC DNA]</scope>
    <source>
        <strain evidence="3">2251</strain>
    </source>
</reference>
<proteinExistence type="predicted"/>
<dbReference type="InterPro" id="IPR010331">
    <property type="entry name" value="ExoD"/>
</dbReference>
<organism evidence="2 3">
    <name type="scientific">Paracoccus liaowanqingii</name>
    <dbReference type="NCBI Taxonomy" id="2560053"/>
    <lineage>
        <taxon>Bacteria</taxon>
        <taxon>Pseudomonadati</taxon>
        <taxon>Pseudomonadota</taxon>
        <taxon>Alphaproteobacteria</taxon>
        <taxon>Rhodobacterales</taxon>
        <taxon>Paracoccaceae</taxon>
        <taxon>Paracoccus</taxon>
    </lineage>
</organism>
<evidence type="ECO:0000313" key="2">
    <source>
        <dbReference type="EMBL" id="QBX34362.1"/>
    </source>
</evidence>
<keyword evidence="1" id="KW-0812">Transmembrane</keyword>
<sequence length="209" mass="22336">MISDQLDAPTRRPTLSEVLSALAASWDQPRISVAQLMTALGDRGLIGLLLILAFANVIPNPPGTSAVLGLPMLYLSWQLMRGGMPWLPRFLAARSFDIGHFRTVVSRAMPYLNRVERLLRPRLPAFSGPLAKKLLGGICLILSIVLVLPIPFGNLLPAAAIAIIALGALERDGIWIAGGVLFGIVSTVFMAGAIVVVTRALLRLIGMGL</sequence>
<name>A0A4V1BIY0_9RHOB</name>
<accession>A0A4V1BIY0</accession>
<keyword evidence="1" id="KW-0472">Membrane</keyword>
<dbReference type="PIRSF" id="PIRSF033239">
    <property type="entry name" value="ExoD"/>
    <property type="match status" value="1"/>
</dbReference>
<dbReference type="RefSeq" id="WP_135312651.1">
    <property type="nucleotide sequence ID" value="NZ_CP038439.1"/>
</dbReference>
<dbReference type="PANTHER" id="PTHR41795:SF1">
    <property type="entry name" value="EXOPOLYSACCHARIDE SYNTHESIS PROTEIN"/>
    <property type="match status" value="1"/>
</dbReference>
<feature type="transmembrane region" description="Helical" evidence="1">
    <location>
        <begin position="135"/>
        <end position="168"/>
    </location>
</feature>
<feature type="transmembrane region" description="Helical" evidence="1">
    <location>
        <begin position="174"/>
        <end position="202"/>
    </location>
</feature>
<dbReference type="EMBL" id="CP038439">
    <property type="protein sequence ID" value="QBX34362.1"/>
    <property type="molecule type" value="Genomic_DNA"/>
</dbReference>
<dbReference type="Pfam" id="PF06055">
    <property type="entry name" value="ExoD"/>
    <property type="match status" value="1"/>
</dbReference>
<dbReference type="KEGG" id="plia:E4191_06300"/>
<evidence type="ECO:0000313" key="3">
    <source>
        <dbReference type="Proteomes" id="UP000296374"/>
    </source>
</evidence>
<dbReference type="Proteomes" id="UP000296374">
    <property type="component" value="Chromosome"/>
</dbReference>
<keyword evidence="1" id="KW-1133">Transmembrane helix</keyword>
<dbReference type="PANTHER" id="PTHR41795">
    <property type="entry name" value="EXOPOLYSACCHARIDE SYNTHESIS PROTEIN"/>
    <property type="match status" value="1"/>
</dbReference>
<gene>
    <name evidence="2" type="ORF">E4191_06300</name>
</gene>
<dbReference type="AlphaFoldDB" id="A0A4V1BIY0"/>
<evidence type="ECO:0000256" key="1">
    <source>
        <dbReference type="SAM" id="Phobius"/>
    </source>
</evidence>
<protein>
    <submittedName>
        <fullName evidence="2">Exopolysaccharide biosynthesis protein</fullName>
    </submittedName>
</protein>